<comment type="similarity">
    <text evidence="1">Belongs to the bacterial solute-binding protein 1 family.</text>
</comment>
<gene>
    <name evidence="4" type="ORF">ACFFHF_06165</name>
</gene>
<accession>A0ABV6KNL3</accession>
<protein>
    <submittedName>
        <fullName evidence="4">ABC transporter substrate-binding protein</fullName>
    </submittedName>
</protein>
<dbReference type="CDD" id="cd13585">
    <property type="entry name" value="PBP2_TMBP_like"/>
    <property type="match status" value="1"/>
</dbReference>
<dbReference type="Pfam" id="PF01547">
    <property type="entry name" value="SBP_bac_1"/>
    <property type="match status" value="1"/>
</dbReference>
<dbReference type="InterPro" id="IPR006059">
    <property type="entry name" value="SBP"/>
</dbReference>
<keyword evidence="5" id="KW-1185">Reference proteome</keyword>
<keyword evidence="3" id="KW-0732">Signal</keyword>
<dbReference type="PROSITE" id="PS01037">
    <property type="entry name" value="SBP_BACTERIAL_1"/>
    <property type="match status" value="1"/>
</dbReference>
<dbReference type="Proteomes" id="UP001589738">
    <property type="component" value="Unassembled WGS sequence"/>
</dbReference>
<evidence type="ECO:0000313" key="5">
    <source>
        <dbReference type="Proteomes" id="UP001589738"/>
    </source>
</evidence>
<proteinExistence type="inferred from homology"/>
<dbReference type="SUPFAM" id="SSF53850">
    <property type="entry name" value="Periplasmic binding protein-like II"/>
    <property type="match status" value="1"/>
</dbReference>
<dbReference type="PANTHER" id="PTHR30061">
    <property type="entry name" value="MALTOSE-BINDING PERIPLASMIC PROTEIN"/>
    <property type="match status" value="1"/>
</dbReference>
<keyword evidence="2" id="KW-0813">Transport</keyword>
<dbReference type="RefSeq" id="WP_160548229.1">
    <property type="nucleotide sequence ID" value="NZ_JBHLUU010000017.1"/>
</dbReference>
<dbReference type="PANTHER" id="PTHR30061:SF50">
    <property type="entry name" value="MALTOSE_MALTODEXTRIN-BINDING PERIPLASMIC PROTEIN"/>
    <property type="match status" value="1"/>
</dbReference>
<evidence type="ECO:0000256" key="2">
    <source>
        <dbReference type="ARBA" id="ARBA00022448"/>
    </source>
</evidence>
<organism evidence="4 5">
    <name type="scientific">Robertmurraya beringensis</name>
    <dbReference type="NCBI Taxonomy" id="641660"/>
    <lineage>
        <taxon>Bacteria</taxon>
        <taxon>Bacillati</taxon>
        <taxon>Bacillota</taxon>
        <taxon>Bacilli</taxon>
        <taxon>Bacillales</taxon>
        <taxon>Bacillaceae</taxon>
        <taxon>Robertmurraya</taxon>
    </lineage>
</organism>
<reference evidence="4 5" key="1">
    <citation type="submission" date="2024-09" db="EMBL/GenBank/DDBJ databases">
        <authorList>
            <person name="Sun Q."/>
            <person name="Mori K."/>
        </authorList>
    </citation>
    <scope>NUCLEOTIDE SEQUENCE [LARGE SCALE GENOMIC DNA]</scope>
    <source>
        <strain evidence="4 5">CGMCC 1.9126</strain>
    </source>
</reference>
<dbReference type="Gene3D" id="3.40.190.10">
    <property type="entry name" value="Periplasmic binding protein-like II"/>
    <property type="match status" value="2"/>
</dbReference>
<comment type="caution">
    <text evidence="4">The sequence shown here is derived from an EMBL/GenBank/DDBJ whole genome shotgun (WGS) entry which is preliminary data.</text>
</comment>
<dbReference type="InterPro" id="IPR006061">
    <property type="entry name" value="SBP_1_CS"/>
</dbReference>
<evidence type="ECO:0000313" key="4">
    <source>
        <dbReference type="EMBL" id="MFC0474885.1"/>
    </source>
</evidence>
<sequence>MEKRMVSLLSFGIFLALLVIFLFLLQPEGKEEKEAQPKAEQKILLTFWRNRGNDAENKAYEELVSSFEKANPDINIQMKTIPYSDYEVRLRTEIATGTPPDIMAIDSPTLALYANAGSLLSIDTYMKSEGNIEDFPTSTLRGLSYNDQIYLAPIAESSIALFYNKHVLKEAGVSFPSPNPDEPLTWDEVIEIAKKVTNPEKGIMGIDPGQGFGEGEAPAYFKMPFLWQFGADVLSPDATTASGYLDSEKAIEALQLYQDLYHKQAVASVEMGTDDLIKGKLAMSVLGSWTLKDFERNADFTLGEDFGVAPLPKGTYQVSPNGGWALGISSQSKYPNEAWKFIKYVTGYEGMKKYVTITSDLPARYSVVKDIPELNQYPLNIFIEQTLRHSQNRPVTPAYPVVSNAIRVLFEDIGIGGKDVHTSAKEAVKKINAGIQEFQKP</sequence>
<name>A0ABV6KNL3_9BACI</name>
<evidence type="ECO:0000256" key="3">
    <source>
        <dbReference type="ARBA" id="ARBA00022729"/>
    </source>
</evidence>
<dbReference type="EMBL" id="JBHLUU010000017">
    <property type="protein sequence ID" value="MFC0474885.1"/>
    <property type="molecule type" value="Genomic_DNA"/>
</dbReference>
<evidence type="ECO:0000256" key="1">
    <source>
        <dbReference type="ARBA" id="ARBA00008520"/>
    </source>
</evidence>